<dbReference type="CDD" id="cd05214">
    <property type="entry name" value="GAPDH_I_N"/>
    <property type="match status" value="1"/>
</dbReference>
<evidence type="ECO:0000256" key="6">
    <source>
        <dbReference type="RuleBase" id="RU000397"/>
    </source>
</evidence>
<dbReference type="PROSITE" id="PS00071">
    <property type="entry name" value="GAPDH"/>
    <property type="match status" value="1"/>
</dbReference>
<comment type="similarity">
    <text evidence="2 6">Belongs to the glyceraldehyde-3-phosphate dehydrogenase family.</text>
</comment>
<dbReference type="AlphaFoldDB" id="A0AAW1P1E2"/>
<evidence type="ECO:0000256" key="4">
    <source>
        <dbReference type="ARBA" id="ARBA00023157"/>
    </source>
</evidence>
<dbReference type="InterPro" id="IPR020829">
    <property type="entry name" value="GlycerAld_3-P_DH_cat"/>
</dbReference>
<gene>
    <name evidence="9" type="ORF">WJX73_003071</name>
</gene>
<dbReference type="Pfam" id="PF02800">
    <property type="entry name" value="Gp_dh_C"/>
    <property type="match status" value="1"/>
</dbReference>
<proteinExistence type="inferred from homology"/>
<evidence type="ECO:0000256" key="2">
    <source>
        <dbReference type="ARBA" id="ARBA00007406"/>
    </source>
</evidence>
<keyword evidence="10" id="KW-1185">Reference proteome</keyword>
<evidence type="ECO:0000256" key="7">
    <source>
        <dbReference type="RuleBase" id="RU361160"/>
    </source>
</evidence>
<dbReference type="PANTHER" id="PTHR43148">
    <property type="entry name" value="GLYCERALDEHYDE-3-PHOSPHATE DEHYDROGENASE 2"/>
    <property type="match status" value="1"/>
</dbReference>
<dbReference type="InterPro" id="IPR020830">
    <property type="entry name" value="GlycerAld_3-P_DH_AS"/>
</dbReference>
<evidence type="ECO:0000256" key="5">
    <source>
        <dbReference type="ARBA" id="ARBA00052787"/>
    </source>
</evidence>
<dbReference type="InterPro" id="IPR036291">
    <property type="entry name" value="NAD(P)-bd_dom_sf"/>
</dbReference>
<sequence>MAFVMSSCHIPCNAAGRKAAAPRPASTQVPGLSQVGGFKTALSSRSQDSLIARVGSQLETGTQGSKQVTSAKKCKVAINGFGRIGRNFLRCVEQRPSSNLDVIVVNDSGGVKQASHLLKYDSMLGTFPKDVKIQDDNHITVDGRPIRIVSNRDPTKLPWKELGVDIVIEGTGVFVSREGAGKHLEAGAKKVVITAPAKGADVPTFVMGVNEQDYKPSDDIVSNASCTTNCLAPFVKVLEEKFGIVKGTMTTTHSYTGDQRLLDASHRDLRRARAAALNIVPTTTGAAKAVALVLPTLKGKLNGIALRVPTPNVSVVDLVIQVEKKTFAEEVNDAFRSAASGAMKGILAVTDEPLVSVDFRCSDVSTTIDSSLTMVMGDDMVKVVAWYDNEWGYSQRVVDLAELCADKWE</sequence>
<keyword evidence="3 7" id="KW-0560">Oxidoreductase</keyword>
<dbReference type="GO" id="GO:0050661">
    <property type="term" value="F:NADP binding"/>
    <property type="evidence" value="ECO:0007669"/>
    <property type="project" value="InterPro"/>
</dbReference>
<dbReference type="Proteomes" id="UP001465755">
    <property type="component" value="Unassembled WGS sequence"/>
</dbReference>
<dbReference type="CDD" id="cd18126">
    <property type="entry name" value="GAPDH_I_C"/>
    <property type="match status" value="1"/>
</dbReference>
<protein>
    <recommendedName>
        <fullName evidence="7">Glyceraldehyde-3-phosphate dehydrogenase</fullName>
        <ecNumber evidence="7">1.2.1.-</ecNumber>
    </recommendedName>
</protein>
<dbReference type="FunFam" id="3.30.360.10:FF:000002">
    <property type="entry name" value="Glyceraldehyde-3-phosphate dehydrogenase"/>
    <property type="match status" value="1"/>
</dbReference>
<dbReference type="SUPFAM" id="SSF55347">
    <property type="entry name" value="Glyceraldehyde-3-phosphate dehydrogenase-like, C-terminal domain"/>
    <property type="match status" value="1"/>
</dbReference>
<dbReference type="GO" id="GO:0006006">
    <property type="term" value="P:glucose metabolic process"/>
    <property type="evidence" value="ECO:0007669"/>
    <property type="project" value="InterPro"/>
</dbReference>
<dbReference type="SUPFAM" id="SSF51735">
    <property type="entry name" value="NAD(P)-binding Rossmann-fold domains"/>
    <property type="match status" value="1"/>
</dbReference>
<dbReference type="Pfam" id="PF00044">
    <property type="entry name" value="Gp_dh_N"/>
    <property type="match status" value="1"/>
</dbReference>
<dbReference type="InterPro" id="IPR020831">
    <property type="entry name" value="GlycerAld/Erythrose_P_DH"/>
</dbReference>
<name>A0AAW1P1E2_9CHLO</name>
<reference evidence="9 10" key="1">
    <citation type="journal article" date="2024" name="Nat. Commun.">
        <title>Phylogenomics reveals the evolutionary origins of lichenization in chlorophyte algae.</title>
        <authorList>
            <person name="Puginier C."/>
            <person name="Libourel C."/>
            <person name="Otte J."/>
            <person name="Skaloud P."/>
            <person name="Haon M."/>
            <person name="Grisel S."/>
            <person name="Petersen M."/>
            <person name="Berrin J.G."/>
            <person name="Delaux P.M."/>
            <person name="Dal Grande F."/>
            <person name="Keller J."/>
        </authorList>
    </citation>
    <scope>NUCLEOTIDE SEQUENCE [LARGE SCALE GENOMIC DNA]</scope>
    <source>
        <strain evidence="9 10">SAG 2036</strain>
    </source>
</reference>
<dbReference type="Gene3D" id="3.40.50.720">
    <property type="entry name" value="NAD(P)-binding Rossmann-like Domain"/>
    <property type="match status" value="1"/>
</dbReference>
<accession>A0AAW1P1E2</accession>
<evidence type="ECO:0000313" key="10">
    <source>
        <dbReference type="Proteomes" id="UP001465755"/>
    </source>
</evidence>
<dbReference type="InterPro" id="IPR006424">
    <property type="entry name" value="Glyceraldehyde-3-P_DH_1"/>
</dbReference>
<dbReference type="InterPro" id="IPR020828">
    <property type="entry name" value="GlycerAld_3-P_DH_NAD(P)-bd"/>
</dbReference>
<evidence type="ECO:0000256" key="3">
    <source>
        <dbReference type="ARBA" id="ARBA00023002"/>
    </source>
</evidence>
<dbReference type="EC" id="1.2.1.-" evidence="7"/>
<evidence type="ECO:0000313" key="9">
    <source>
        <dbReference type="EMBL" id="KAK9800328.1"/>
    </source>
</evidence>
<comment type="catalytic activity">
    <reaction evidence="5">
        <text>D-glyceraldehyde 3-phosphate + phosphate + NADP(+) = (2R)-3-phospho-glyceroyl phosphate + NADPH + H(+)</text>
        <dbReference type="Rhea" id="RHEA:10296"/>
        <dbReference type="ChEBI" id="CHEBI:15378"/>
        <dbReference type="ChEBI" id="CHEBI:43474"/>
        <dbReference type="ChEBI" id="CHEBI:57604"/>
        <dbReference type="ChEBI" id="CHEBI:57783"/>
        <dbReference type="ChEBI" id="CHEBI:58349"/>
        <dbReference type="ChEBI" id="CHEBI:59776"/>
        <dbReference type="EC" id="1.2.1.13"/>
    </reaction>
</comment>
<dbReference type="GO" id="GO:0047100">
    <property type="term" value="F:glyceraldehyde-3-phosphate dehydrogenase (NADP+) (phosphorylating) activity"/>
    <property type="evidence" value="ECO:0007669"/>
    <property type="project" value="UniProtKB-EC"/>
</dbReference>
<dbReference type="PRINTS" id="PR00078">
    <property type="entry name" value="G3PDHDRGNASE"/>
</dbReference>
<dbReference type="SMART" id="SM00846">
    <property type="entry name" value="Gp_dh_N"/>
    <property type="match status" value="1"/>
</dbReference>
<feature type="domain" description="Glyceraldehyde 3-phosphate dehydrogenase NAD(P) binding" evidence="8">
    <location>
        <begin position="74"/>
        <end position="226"/>
    </location>
</feature>
<dbReference type="Gene3D" id="3.30.360.10">
    <property type="entry name" value="Dihydrodipicolinate Reductase, domain 2"/>
    <property type="match status" value="1"/>
</dbReference>
<organism evidence="9 10">
    <name type="scientific">Symbiochloris irregularis</name>
    <dbReference type="NCBI Taxonomy" id="706552"/>
    <lineage>
        <taxon>Eukaryota</taxon>
        <taxon>Viridiplantae</taxon>
        <taxon>Chlorophyta</taxon>
        <taxon>core chlorophytes</taxon>
        <taxon>Trebouxiophyceae</taxon>
        <taxon>Trebouxiales</taxon>
        <taxon>Trebouxiaceae</taxon>
        <taxon>Symbiochloris</taxon>
    </lineage>
</organism>
<dbReference type="FunFam" id="3.40.50.720:FF:000001">
    <property type="entry name" value="Glyceraldehyde-3-phosphate dehydrogenase"/>
    <property type="match status" value="1"/>
</dbReference>
<dbReference type="NCBIfam" id="TIGR01534">
    <property type="entry name" value="GAPDH-I"/>
    <property type="match status" value="1"/>
</dbReference>
<comment type="caution">
    <text evidence="9">The sequence shown here is derived from an EMBL/GenBank/DDBJ whole genome shotgun (WGS) entry which is preliminary data.</text>
</comment>
<evidence type="ECO:0000259" key="8">
    <source>
        <dbReference type="SMART" id="SM00846"/>
    </source>
</evidence>
<dbReference type="GO" id="GO:0051287">
    <property type="term" value="F:NAD binding"/>
    <property type="evidence" value="ECO:0007669"/>
    <property type="project" value="InterPro"/>
</dbReference>
<keyword evidence="4" id="KW-1015">Disulfide bond</keyword>
<evidence type="ECO:0000256" key="1">
    <source>
        <dbReference type="ARBA" id="ARBA00005215"/>
    </source>
</evidence>
<comment type="pathway">
    <text evidence="1">Carbohydrate biosynthesis; Calvin cycle.</text>
</comment>
<dbReference type="EMBL" id="JALJOQ010000082">
    <property type="protein sequence ID" value="KAK9800328.1"/>
    <property type="molecule type" value="Genomic_DNA"/>
</dbReference>